<organism evidence="1 2">
    <name type="scientific">Amycolatopsis camponoti</name>
    <dbReference type="NCBI Taxonomy" id="2606593"/>
    <lineage>
        <taxon>Bacteria</taxon>
        <taxon>Bacillati</taxon>
        <taxon>Actinomycetota</taxon>
        <taxon>Actinomycetes</taxon>
        <taxon>Pseudonocardiales</taxon>
        <taxon>Pseudonocardiaceae</taxon>
        <taxon>Amycolatopsis</taxon>
    </lineage>
</organism>
<dbReference type="AlphaFoldDB" id="A0A6I8LUU2"/>
<name>A0A6I8LUU2_9PSEU</name>
<proteinExistence type="predicted"/>
<keyword evidence="2" id="KW-1185">Reference proteome</keyword>
<evidence type="ECO:0000313" key="1">
    <source>
        <dbReference type="EMBL" id="VVJ19617.1"/>
    </source>
</evidence>
<sequence>MALRGPELPRCHGDARYRVDGAGTRAVVLPATCRRGLHRLAVAGYRVTEGNGVLRVRCDRCATTGDVDHSWIFRSSGPLANRAELDETAYSETRR</sequence>
<protein>
    <submittedName>
        <fullName evidence="1">Uncharacterized protein</fullName>
    </submittedName>
</protein>
<gene>
    <name evidence="1" type="ORF">AA23TX_04638</name>
</gene>
<evidence type="ECO:0000313" key="2">
    <source>
        <dbReference type="Proteomes" id="UP000399805"/>
    </source>
</evidence>
<accession>A0A6I8LUU2</accession>
<reference evidence="1 2" key="1">
    <citation type="submission" date="2019-09" db="EMBL/GenBank/DDBJ databases">
        <authorList>
            <person name="Leyn A S."/>
        </authorList>
    </citation>
    <scope>NUCLEOTIDE SEQUENCE [LARGE SCALE GENOMIC DNA]</scope>
    <source>
        <strain evidence="1">AA231_1</strain>
    </source>
</reference>
<dbReference type="Proteomes" id="UP000399805">
    <property type="component" value="Unassembled WGS sequence"/>
</dbReference>
<dbReference type="EMBL" id="CABVGP010000002">
    <property type="protein sequence ID" value="VVJ19617.1"/>
    <property type="molecule type" value="Genomic_DNA"/>
</dbReference>